<organism evidence="1 2">
    <name type="scientific">Gossypium aridum</name>
    <name type="common">American cotton</name>
    <name type="synonym">Erioxylum aridum</name>
    <dbReference type="NCBI Taxonomy" id="34290"/>
    <lineage>
        <taxon>Eukaryota</taxon>
        <taxon>Viridiplantae</taxon>
        <taxon>Streptophyta</taxon>
        <taxon>Embryophyta</taxon>
        <taxon>Tracheophyta</taxon>
        <taxon>Spermatophyta</taxon>
        <taxon>Magnoliopsida</taxon>
        <taxon>eudicotyledons</taxon>
        <taxon>Gunneridae</taxon>
        <taxon>Pentapetalae</taxon>
        <taxon>rosids</taxon>
        <taxon>malvids</taxon>
        <taxon>Malvales</taxon>
        <taxon>Malvaceae</taxon>
        <taxon>Malvoideae</taxon>
        <taxon>Gossypium</taxon>
    </lineage>
</organism>
<proteinExistence type="predicted"/>
<keyword evidence="2" id="KW-1185">Reference proteome</keyword>
<gene>
    <name evidence="1" type="ORF">Goari_015030</name>
</gene>
<feature type="non-terminal residue" evidence="1">
    <location>
        <position position="118"/>
    </location>
</feature>
<accession>A0A7J8XL72</accession>
<evidence type="ECO:0000313" key="1">
    <source>
        <dbReference type="EMBL" id="MBA0687499.1"/>
    </source>
</evidence>
<dbReference type="EMBL" id="JABFAA010000007">
    <property type="protein sequence ID" value="MBA0687499.1"/>
    <property type="molecule type" value="Genomic_DNA"/>
</dbReference>
<evidence type="ECO:0000313" key="2">
    <source>
        <dbReference type="Proteomes" id="UP000593577"/>
    </source>
</evidence>
<comment type="caution">
    <text evidence="1">The sequence shown here is derived from an EMBL/GenBank/DDBJ whole genome shotgun (WGS) entry which is preliminary data.</text>
</comment>
<sequence>MHQSFNQFSMAGDELNRALLVTIHHMLYPITMEVLHQGFCAGENVIGRSLAVPQMTIFKYENSDGDGVVEVKRILKNKLYQACAAITLIRALTVKVKGSFVQVENQALQSNLMFKVSL</sequence>
<protein>
    <submittedName>
        <fullName evidence="1">Uncharacterized protein</fullName>
    </submittedName>
</protein>
<name>A0A7J8XL72_GOSAI</name>
<reference evidence="1 2" key="1">
    <citation type="journal article" date="2019" name="Genome Biol. Evol.">
        <title>Insights into the evolution of the New World diploid cottons (Gossypium, subgenus Houzingenia) based on genome sequencing.</title>
        <authorList>
            <person name="Grover C.E."/>
            <person name="Arick M.A. 2nd"/>
            <person name="Thrash A."/>
            <person name="Conover J.L."/>
            <person name="Sanders W.S."/>
            <person name="Peterson D.G."/>
            <person name="Frelichowski J.E."/>
            <person name="Scheffler J.A."/>
            <person name="Scheffler B.E."/>
            <person name="Wendel J.F."/>
        </authorList>
    </citation>
    <scope>NUCLEOTIDE SEQUENCE [LARGE SCALE GENOMIC DNA]</scope>
    <source>
        <strain evidence="1">185</strain>
        <tissue evidence="1">Leaf</tissue>
    </source>
</reference>
<dbReference type="AlphaFoldDB" id="A0A7J8XL72"/>
<dbReference type="Proteomes" id="UP000593577">
    <property type="component" value="Unassembled WGS sequence"/>
</dbReference>